<keyword evidence="10" id="KW-0472">Membrane</keyword>
<reference evidence="12" key="3">
    <citation type="submission" date="2023-05" db="EMBL/GenBank/DDBJ databases">
        <authorList>
            <person name="Smith C.H."/>
        </authorList>
    </citation>
    <scope>NUCLEOTIDE SEQUENCE</scope>
    <source>
        <strain evidence="12">CHS0354</strain>
        <tissue evidence="12">Mantle</tissue>
    </source>
</reference>
<evidence type="ECO:0000313" key="13">
    <source>
        <dbReference type="Proteomes" id="UP001195483"/>
    </source>
</evidence>
<dbReference type="Gene3D" id="3.40.1620.60">
    <property type="match status" value="1"/>
</dbReference>
<reference evidence="12" key="1">
    <citation type="journal article" date="2021" name="Genome Biol. Evol.">
        <title>A High-Quality Reference Genome for a Parasitic Bivalve with Doubly Uniparental Inheritance (Bivalvia: Unionida).</title>
        <authorList>
            <person name="Smith C.H."/>
        </authorList>
    </citation>
    <scope>NUCLEOTIDE SEQUENCE</scope>
    <source>
        <strain evidence="12">CHS0354</strain>
    </source>
</reference>
<keyword evidence="10" id="KW-1133">Transmembrane helix</keyword>
<keyword evidence="2" id="KW-0479">Metal-binding</keyword>
<protein>
    <recommendedName>
        <fullName evidence="11">Peptidase M12B domain-containing protein</fullName>
    </recommendedName>
</protein>
<dbReference type="InterPro" id="IPR024079">
    <property type="entry name" value="MetalloPept_cat_dom_sf"/>
</dbReference>
<keyword evidence="4" id="KW-0862">Zinc</keyword>
<organism evidence="12 13">
    <name type="scientific">Potamilus streckersoni</name>
    <dbReference type="NCBI Taxonomy" id="2493646"/>
    <lineage>
        <taxon>Eukaryota</taxon>
        <taxon>Metazoa</taxon>
        <taxon>Spiralia</taxon>
        <taxon>Lophotrochozoa</taxon>
        <taxon>Mollusca</taxon>
        <taxon>Bivalvia</taxon>
        <taxon>Autobranchia</taxon>
        <taxon>Heteroconchia</taxon>
        <taxon>Palaeoheterodonta</taxon>
        <taxon>Unionida</taxon>
        <taxon>Unionoidea</taxon>
        <taxon>Unionidae</taxon>
        <taxon>Ambleminae</taxon>
        <taxon>Lampsilini</taxon>
        <taxon>Potamilus</taxon>
    </lineage>
</organism>
<evidence type="ECO:0000313" key="12">
    <source>
        <dbReference type="EMBL" id="KAK3594606.1"/>
    </source>
</evidence>
<dbReference type="GO" id="GO:0046872">
    <property type="term" value="F:metal ion binding"/>
    <property type="evidence" value="ECO:0007669"/>
    <property type="project" value="UniProtKB-KW"/>
</dbReference>
<keyword evidence="3" id="KW-0378">Hydrolase</keyword>
<accession>A0AAE0SMB0</accession>
<evidence type="ECO:0000259" key="11">
    <source>
        <dbReference type="PROSITE" id="PS50215"/>
    </source>
</evidence>
<evidence type="ECO:0000256" key="3">
    <source>
        <dbReference type="ARBA" id="ARBA00022801"/>
    </source>
</evidence>
<dbReference type="AlphaFoldDB" id="A0AAE0SMB0"/>
<dbReference type="Proteomes" id="UP001195483">
    <property type="component" value="Unassembled WGS sequence"/>
</dbReference>
<feature type="region of interest" description="Disordered" evidence="9">
    <location>
        <begin position="694"/>
        <end position="715"/>
    </location>
</feature>
<dbReference type="InterPro" id="IPR001590">
    <property type="entry name" value="Peptidase_M12B"/>
</dbReference>
<dbReference type="GO" id="GO:0004222">
    <property type="term" value="F:metalloendopeptidase activity"/>
    <property type="evidence" value="ECO:0007669"/>
    <property type="project" value="InterPro"/>
</dbReference>
<dbReference type="GO" id="GO:0006508">
    <property type="term" value="P:proteolysis"/>
    <property type="evidence" value="ECO:0007669"/>
    <property type="project" value="UniProtKB-KW"/>
</dbReference>
<feature type="domain" description="Peptidase M12B" evidence="11">
    <location>
        <begin position="120"/>
        <end position="358"/>
    </location>
</feature>
<evidence type="ECO:0000256" key="6">
    <source>
        <dbReference type="ARBA" id="ARBA00023157"/>
    </source>
</evidence>
<proteinExistence type="predicted"/>
<dbReference type="PROSITE" id="PS50215">
    <property type="entry name" value="ADAM_MEPRO"/>
    <property type="match status" value="1"/>
</dbReference>
<keyword evidence="13" id="KW-1185">Reference proteome</keyword>
<dbReference type="SUPFAM" id="SSF55486">
    <property type="entry name" value="Metalloproteases ('zincins'), catalytic domain"/>
    <property type="match status" value="1"/>
</dbReference>
<evidence type="ECO:0000256" key="2">
    <source>
        <dbReference type="ARBA" id="ARBA00022723"/>
    </source>
</evidence>
<keyword evidence="1" id="KW-0645">Protease</keyword>
<keyword evidence="6" id="KW-1015">Disulfide bond</keyword>
<feature type="transmembrane region" description="Helical" evidence="10">
    <location>
        <begin position="649"/>
        <end position="670"/>
    </location>
</feature>
<comment type="caution">
    <text evidence="8">Lacks conserved residue(s) required for the propagation of feature annotation.</text>
</comment>
<dbReference type="Gene3D" id="3.40.390.10">
    <property type="entry name" value="Collagenase (Catalytic Domain)"/>
    <property type="match status" value="1"/>
</dbReference>
<feature type="transmembrane region" description="Helical" evidence="10">
    <location>
        <begin position="6"/>
        <end position="25"/>
    </location>
</feature>
<evidence type="ECO:0000256" key="1">
    <source>
        <dbReference type="ARBA" id="ARBA00022670"/>
    </source>
</evidence>
<dbReference type="Pfam" id="PF17771">
    <property type="entry name" value="ADAMTS_CR_2"/>
    <property type="match status" value="1"/>
</dbReference>
<keyword evidence="7" id="KW-0325">Glycoprotein</keyword>
<evidence type="ECO:0000256" key="5">
    <source>
        <dbReference type="ARBA" id="ARBA00023049"/>
    </source>
</evidence>
<dbReference type="EMBL" id="JAEAOA010000080">
    <property type="protein sequence ID" value="KAK3594606.1"/>
    <property type="molecule type" value="Genomic_DNA"/>
</dbReference>
<evidence type="ECO:0000256" key="7">
    <source>
        <dbReference type="ARBA" id="ARBA00023180"/>
    </source>
</evidence>
<name>A0AAE0SMB0_9BIVA</name>
<keyword evidence="10" id="KW-0812">Transmembrane</keyword>
<keyword evidence="5" id="KW-0482">Metalloprotease</keyword>
<evidence type="ECO:0000256" key="8">
    <source>
        <dbReference type="PROSITE-ProRule" id="PRU00276"/>
    </source>
</evidence>
<evidence type="ECO:0000256" key="4">
    <source>
        <dbReference type="ARBA" id="ARBA00022833"/>
    </source>
</evidence>
<comment type="caution">
    <text evidence="12">The sequence shown here is derived from an EMBL/GenBank/DDBJ whole genome shotgun (WGS) entry which is preliminary data.</text>
</comment>
<dbReference type="InterPro" id="IPR041645">
    <property type="entry name" value="ADAMTS_CR_2"/>
</dbReference>
<evidence type="ECO:0000256" key="9">
    <source>
        <dbReference type="SAM" id="MobiDB-lite"/>
    </source>
</evidence>
<gene>
    <name evidence="12" type="ORF">CHS0354_000399</name>
</gene>
<sequence length="801" mass="89227">MNVYLWIGSMVLVMGLIGWLEIKFYKQDKASIQYFARTSDEDTKTWGLKFNLGENEDVDTDNPIFLGKLHKHISFLEEKVENHIVFKEGIDIPTYIKQFFSIDTAFGYKHRRKRDSSNLYRVDSLLIVDFSLFERWRDIIINYISSSSVGNDVVLELIRNFYTFLIDRVNRRFSQLDDSDMLLRISVKDIYIAYSIERCPWNTTTMFTSSSSTPSISARTAHEELFSWLKEGNSVSIRDYSLVLGLTAMTLLDDKNQTLQGFSQLGTVCQEPNIVIVQDTFDFIIGTVASHHIAHSLGANEDGKENNCSAHDQFIMSTPSEARTGQTKNNPWIFSECTGREIREYLFALPNICLPKLANSTVIPAYTGTLPGSRLTADRQCQIIQGKKSYMCRVPLGGRYEEICTGMYCFIPVTGSCQLVVPQEGTSCANGKWCINGACVSSSRAPLASDRCVHGDQPVVDFSPAGCPPSIAISNAECYHRAVSLACCQSCLAVSSNTEGCEYGDRENCSIIEARSCYSDQVFRKCCETCPSYGTGIKDCLYGNRIASCALISARDCYVKNDNMECCQTCLSYKRDDPQCPYGDAVSGCHVNECSSYTEDQLVQCCDTCDVRKTTQTQTYTRSSVSRDYVTITNATSTATSKEDWVGPVAGASAGLLSIAIIVAACTVYYRHCRKRCCNVPLEETKAYDHQKLDPNVTERPPIPPPRDVQGLDLSSKGDIEDTYEYIHTNDIEDIPEIASSTGGSDSSGGYMEYSTKGNAHEYLDLVRTESNLVLPKNIGVAGTRGVEKDRSSRNSDHTRL</sequence>
<reference evidence="12" key="2">
    <citation type="journal article" date="2021" name="Genome Biol. Evol.">
        <title>Developing a high-quality reference genome for a parasitic bivalve with doubly uniparental inheritance (Bivalvia: Unionida).</title>
        <authorList>
            <person name="Smith C.H."/>
        </authorList>
    </citation>
    <scope>NUCLEOTIDE SEQUENCE</scope>
    <source>
        <strain evidence="12">CHS0354</strain>
        <tissue evidence="12">Mantle</tissue>
    </source>
</reference>
<evidence type="ECO:0000256" key="10">
    <source>
        <dbReference type="SAM" id="Phobius"/>
    </source>
</evidence>